<proteinExistence type="predicted"/>
<dbReference type="Proteomes" id="UP000436483">
    <property type="component" value="Unassembled WGS sequence"/>
</dbReference>
<reference evidence="2 3" key="1">
    <citation type="submission" date="2019-12" db="EMBL/GenBank/DDBJ databases">
        <authorList>
            <person name="Yuan C.-G."/>
        </authorList>
    </citation>
    <scope>NUCLEOTIDE SEQUENCE [LARGE SCALE GENOMIC DNA]</scope>
    <source>
        <strain evidence="2 3">KCTC 23863</strain>
    </source>
</reference>
<name>A0A7X3MRI8_9HYPH</name>
<organism evidence="2 3">
    <name type="scientific">Microvirga makkahensis</name>
    <dbReference type="NCBI Taxonomy" id="1128670"/>
    <lineage>
        <taxon>Bacteria</taxon>
        <taxon>Pseudomonadati</taxon>
        <taxon>Pseudomonadota</taxon>
        <taxon>Alphaproteobacteria</taxon>
        <taxon>Hyphomicrobiales</taxon>
        <taxon>Methylobacteriaceae</taxon>
        <taxon>Microvirga</taxon>
    </lineage>
</organism>
<dbReference type="EMBL" id="WURB01000006">
    <property type="protein sequence ID" value="MXQ11921.1"/>
    <property type="molecule type" value="Genomic_DNA"/>
</dbReference>
<dbReference type="AlphaFoldDB" id="A0A7X3MRI8"/>
<evidence type="ECO:0000313" key="2">
    <source>
        <dbReference type="EMBL" id="MXQ11921.1"/>
    </source>
</evidence>
<dbReference type="RefSeq" id="WP_160884509.1">
    <property type="nucleotide sequence ID" value="NZ_WURB01000006.1"/>
</dbReference>
<protein>
    <submittedName>
        <fullName evidence="2">Uncharacterized protein</fullName>
    </submittedName>
</protein>
<sequence length="171" mass="19600">MRASFKVLMAATLFLGGAAALEPSPASAQPRWERPIAPRSAIRVPAYRDRAFAGPRIYRGARYYGPGPRVYRGARYYGYRDRGYRRAYYGRRYYGGYPYRYYRRGYGGAVVAGLLGGLALGAIANPYYYGYGPAYYPSYQPAYFGSYCVIERRRVVNRYGRLVLRRVEVCY</sequence>
<evidence type="ECO:0000256" key="1">
    <source>
        <dbReference type="SAM" id="SignalP"/>
    </source>
</evidence>
<accession>A0A7X3MRI8</accession>
<feature type="signal peptide" evidence="1">
    <location>
        <begin position="1"/>
        <end position="28"/>
    </location>
</feature>
<evidence type="ECO:0000313" key="3">
    <source>
        <dbReference type="Proteomes" id="UP000436483"/>
    </source>
</evidence>
<reference evidence="2 3" key="2">
    <citation type="submission" date="2020-01" db="EMBL/GenBank/DDBJ databases">
        <title>Microvirga sp. nov., an arsenate reduction bacterium isolated from Tibet hotspring sediments.</title>
        <authorList>
            <person name="Xian W.-D."/>
            <person name="Li W.-J."/>
        </authorList>
    </citation>
    <scope>NUCLEOTIDE SEQUENCE [LARGE SCALE GENOMIC DNA]</scope>
    <source>
        <strain evidence="2 3">KCTC 23863</strain>
    </source>
</reference>
<gene>
    <name evidence="2" type="ORF">GR328_10700</name>
</gene>
<comment type="caution">
    <text evidence="2">The sequence shown here is derived from an EMBL/GenBank/DDBJ whole genome shotgun (WGS) entry which is preliminary data.</text>
</comment>
<keyword evidence="3" id="KW-1185">Reference proteome</keyword>
<feature type="chain" id="PRO_5030911897" evidence="1">
    <location>
        <begin position="29"/>
        <end position="171"/>
    </location>
</feature>
<keyword evidence="1" id="KW-0732">Signal</keyword>